<organism evidence="3 4">
    <name type="scientific">Candidatus Roizmanbacteria bacterium RIFCSPHIGHO2_02_FULL_38_11</name>
    <dbReference type="NCBI Taxonomy" id="1802039"/>
    <lineage>
        <taxon>Bacteria</taxon>
        <taxon>Candidatus Roizmaniibacteriota</taxon>
    </lineage>
</organism>
<dbReference type="Proteomes" id="UP000177913">
    <property type="component" value="Unassembled WGS sequence"/>
</dbReference>
<sequence length="264" mass="30480">MENENIEQLENQAVDAAINFNWKLAIDANKRIIKLDKKNLAAQLRLGFTYIQLQKFDEAKKFYRKALKIQPNSNVAKINLERLKVLQSKTSKKSKKTQIYLDPNIFLEISGKTKSVSLVNLGQKNILAALTVGQEIFLKFKKRKVEVRTRENEYVGGLPDDLSRRLLVFLKAKSKYRVFVKEASLSRVTVFIHEEKKGKKVQQYLSFPQNIQSKIAEMQAEKEGDEDSEEETGVDLEKLAESLTSEEKEYLPYKPESDEEESEE</sequence>
<dbReference type="InterPro" id="IPR019734">
    <property type="entry name" value="TPR_rpt"/>
</dbReference>
<dbReference type="InterPro" id="IPR011990">
    <property type="entry name" value="TPR-like_helical_dom_sf"/>
</dbReference>
<feature type="compositionally biased region" description="Acidic residues" evidence="2">
    <location>
        <begin position="223"/>
        <end position="234"/>
    </location>
</feature>
<name>A0A1F7H2T0_9BACT</name>
<gene>
    <name evidence="3" type="ORF">A3C25_04645</name>
</gene>
<dbReference type="PROSITE" id="PS50005">
    <property type="entry name" value="TPR"/>
    <property type="match status" value="1"/>
</dbReference>
<accession>A0A1F7H2T0</accession>
<dbReference type="SUPFAM" id="SSF48452">
    <property type="entry name" value="TPR-like"/>
    <property type="match status" value="1"/>
</dbReference>
<keyword evidence="1" id="KW-0802">TPR repeat</keyword>
<dbReference type="AlphaFoldDB" id="A0A1F7H2T0"/>
<feature type="compositionally biased region" description="Basic and acidic residues" evidence="2">
    <location>
        <begin position="235"/>
        <end position="251"/>
    </location>
</feature>
<evidence type="ECO:0000256" key="1">
    <source>
        <dbReference type="PROSITE-ProRule" id="PRU00339"/>
    </source>
</evidence>
<proteinExistence type="predicted"/>
<evidence type="ECO:0000256" key="2">
    <source>
        <dbReference type="SAM" id="MobiDB-lite"/>
    </source>
</evidence>
<dbReference type="EMBL" id="MFZO01000011">
    <property type="protein sequence ID" value="OGK25388.1"/>
    <property type="molecule type" value="Genomic_DNA"/>
</dbReference>
<dbReference type="Pfam" id="PF00515">
    <property type="entry name" value="TPR_1"/>
    <property type="match status" value="1"/>
</dbReference>
<evidence type="ECO:0000313" key="4">
    <source>
        <dbReference type="Proteomes" id="UP000177913"/>
    </source>
</evidence>
<dbReference type="SMART" id="SM00028">
    <property type="entry name" value="TPR"/>
    <property type="match status" value="2"/>
</dbReference>
<evidence type="ECO:0000313" key="3">
    <source>
        <dbReference type="EMBL" id="OGK25388.1"/>
    </source>
</evidence>
<protein>
    <submittedName>
        <fullName evidence="3">Uncharacterized protein</fullName>
    </submittedName>
</protein>
<dbReference type="PROSITE" id="PS50293">
    <property type="entry name" value="TPR_REGION"/>
    <property type="match status" value="1"/>
</dbReference>
<reference evidence="3 4" key="1">
    <citation type="journal article" date="2016" name="Nat. Commun.">
        <title>Thousands of microbial genomes shed light on interconnected biogeochemical processes in an aquifer system.</title>
        <authorList>
            <person name="Anantharaman K."/>
            <person name="Brown C.T."/>
            <person name="Hug L.A."/>
            <person name="Sharon I."/>
            <person name="Castelle C.J."/>
            <person name="Probst A.J."/>
            <person name="Thomas B.C."/>
            <person name="Singh A."/>
            <person name="Wilkins M.J."/>
            <person name="Karaoz U."/>
            <person name="Brodie E.L."/>
            <person name="Williams K.H."/>
            <person name="Hubbard S.S."/>
            <person name="Banfield J.F."/>
        </authorList>
    </citation>
    <scope>NUCLEOTIDE SEQUENCE [LARGE SCALE GENOMIC DNA]</scope>
</reference>
<dbReference type="Gene3D" id="1.25.40.10">
    <property type="entry name" value="Tetratricopeptide repeat domain"/>
    <property type="match status" value="1"/>
</dbReference>
<comment type="caution">
    <text evidence="3">The sequence shown here is derived from an EMBL/GenBank/DDBJ whole genome shotgun (WGS) entry which is preliminary data.</text>
</comment>
<feature type="repeat" description="TPR" evidence="1">
    <location>
        <begin position="40"/>
        <end position="73"/>
    </location>
</feature>
<feature type="region of interest" description="Disordered" evidence="2">
    <location>
        <begin position="218"/>
        <end position="264"/>
    </location>
</feature>